<dbReference type="GeneID" id="301142552"/>
<comment type="caution">
    <text evidence="2">The sequence shown here is derived from an EMBL/GenBank/DDBJ whole genome shotgun (WGS) entry which is preliminary data.</text>
</comment>
<dbReference type="Proteomes" id="UP001342826">
    <property type="component" value="Unassembled WGS sequence"/>
</dbReference>
<keyword evidence="3" id="KW-1185">Reference proteome</keyword>
<evidence type="ECO:0000313" key="2">
    <source>
        <dbReference type="EMBL" id="MED4402520.1"/>
    </source>
</evidence>
<sequence>MSKQTIGKILVIIGFAIIAVNVIFLKPYDPHSILRWIALALILIGFMFIPTYAPLKNKQRDKKS</sequence>
<organism evidence="2 3">
    <name type="scientific">Metabacillus fastidiosus</name>
    <dbReference type="NCBI Taxonomy" id="1458"/>
    <lineage>
        <taxon>Bacteria</taxon>
        <taxon>Bacillati</taxon>
        <taxon>Bacillota</taxon>
        <taxon>Bacilli</taxon>
        <taxon>Bacillales</taxon>
        <taxon>Bacillaceae</taxon>
        <taxon>Metabacillus</taxon>
    </lineage>
</organism>
<keyword evidence="1" id="KW-0472">Membrane</keyword>
<proteinExistence type="predicted"/>
<feature type="transmembrane region" description="Helical" evidence="1">
    <location>
        <begin position="9"/>
        <end position="27"/>
    </location>
</feature>
<feature type="transmembrane region" description="Helical" evidence="1">
    <location>
        <begin position="33"/>
        <end position="55"/>
    </location>
</feature>
<dbReference type="EMBL" id="JARTFS010000012">
    <property type="protein sequence ID" value="MED4402520.1"/>
    <property type="molecule type" value="Genomic_DNA"/>
</dbReference>
<gene>
    <name evidence="2" type="ORF">P9271_14475</name>
</gene>
<keyword evidence="1" id="KW-0812">Transmembrane</keyword>
<evidence type="ECO:0000313" key="3">
    <source>
        <dbReference type="Proteomes" id="UP001342826"/>
    </source>
</evidence>
<name>A0ABU6P0A0_9BACI</name>
<protein>
    <submittedName>
        <fullName evidence="2">Uncharacterized protein</fullName>
    </submittedName>
</protein>
<evidence type="ECO:0000256" key="1">
    <source>
        <dbReference type="SAM" id="Phobius"/>
    </source>
</evidence>
<keyword evidence="1" id="KW-1133">Transmembrane helix</keyword>
<accession>A0ABU6P0A0</accession>
<reference evidence="2 3" key="1">
    <citation type="submission" date="2023-03" db="EMBL/GenBank/DDBJ databases">
        <title>Bacillus Genome Sequencing.</title>
        <authorList>
            <person name="Dunlap C."/>
        </authorList>
    </citation>
    <scope>NUCLEOTIDE SEQUENCE [LARGE SCALE GENOMIC DNA]</scope>
    <source>
        <strain evidence="2 3">NRS-1717</strain>
    </source>
</reference>
<dbReference type="RefSeq" id="WP_066233685.1">
    <property type="nucleotide sequence ID" value="NZ_JARTFQ010000005.1"/>
</dbReference>